<keyword evidence="2" id="KW-1185">Reference proteome</keyword>
<protein>
    <submittedName>
        <fullName evidence="1">Transposase</fullName>
    </submittedName>
</protein>
<gene>
    <name evidence="1" type="ORF">COO91_01349</name>
</gene>
<dbReference type="EMBL" id="CP024785">
    <property type="protein sequence ID" value="AUB35469.1"/>
    <property type="molecule type" value="Genomic_DNA"/>
</dbReference>
<dbReference type="AlphaFoldDB" id="A0A2K8SJ49"/>
<reference evidence="1 2" key="1">
    <citation type="submission" date="2017-11" db="EMBL/GenBank/DDBJ databases">
        <title>Complete genome of a free-living desiccation-tolerant cyanobacterium and its photosynthetic adaptation to extreme terrestrial habitat.</title>
        <authorList>
            <person name="Shang J."/>
        </authorList>
    </citation>
    <scope>NUCLEOTIDE SEQUENCE [LARGE SCALE GENOMIC DNA]</scope>
    <source>
        <strain evidence="1 2">CCNUN1</strain>
    </source>
</reference>
<name>A0A2K8SJ49_9NOSO</name>
<dbReference type="KEGG" id="nfl:COO91_01349"/>
<sequence length="37" mass="4420">MKYEWIEIDAYSSWSNLVNYVEKVIQNFGGKYVINFA</sequence>
<accession>A0A2K8SJ49</accession>
<evidence type="ECO:0000313" key="2">
    <source>
        <dbReference type="Proteomes" id="UP000232003"/>
    </source>
</evidence>
<proteinExistence type="predicted"/>
<dbReference type="Proteomes" id="UP000232003">
    <property type="component" value="Chromosome"/>
</dbReference>
<organism evidence="1 2">
    <name type="scientific">Nostoc flagelliforme CCNUN1</name>
    <dbReference type="NCBI Taxonomy" id="2038116"/>
    <lineage>
        <taxon>Bacteria</taxon>
        <taxon>Bacillati</taxon>
        <taxon>Cyanobacteriota</taxon>
        <taxon>Cyanophyceae</taxon>
        <taxon>Nostocales</taxon>
        <taxon>Nostocaceae</taxon>
        <taxon>Nostoc</taxon>
    </lineage>
</organism>
<evidence type="ECO:0000313" key="1">
    <source>
        <dbReference type="EMBL" id="AUB35469.1"/>
    </source>
</evidence>